<dbReference type="AlphaFoldDB" id="A0A557QW73"/>
<accession>A0A557QW73</accession>
<sequence length="114" mass="12153">MSDVEKPKIGAYKRHLLVCTGPRCTPNGESDALFDRLGNVLKAAGLTTGEARVKRTRAGCFAACKGGPVMCVQPDGVWYYNVTPANLQRIVEEHLLGGAAVEELVFHQGPAAAD</sequence>
<organism evidence="1 2">
    <name type="scientific">Denitromonas halophila</name>
    <dbReference type="NCBI Taxonomy" id="1629404"/>
    <lineage>
        <taxon>Bacteria</taxon>
        <taxon>Pseudomonadati</taxon>
        <taxon>Pseudomonadota</taxon>
        <taxon>Betaproteobacteria</taxon>
        <taxon>Rhodocyclales</taxon>
        <taxon>Zoogloeaceae</taxon>
        <taxon>Denitromonas</taxon>
    </lineage>
</organism>
<gene>
    <name evidence="1" type="ORF">FHP91_09700</name>
</gene>
<dbReference type="EMBL" id="VMNK01000007">
    <property type="protein sequence ID" value="TVO57160.1"/>
    <property type="molecule type" value="Genomic_DNA"/>
</dbReference>
<evidence type="ECO:0000313" key="1">
    <source>
        <dbReference type="EMBL" id="TVO57160.1"/>
    </source>
</evidence>
<dbReference type="OrthoDB" id="9800597at2"/>
<proteinExistence type="predicted"/>
<dbReference type="Proteomes" id="UP000319502">
    <property type="component" value="Unassembled WGS sequence"/>
</dbReference>
<dbReference type="SUPFAM" id="SSF52833">
    <property type="entry name" value="Thioredoxin-like"/>
    <property type="match status" value="1"/>
</dbReference>
<dbReference type="Gene3D" id="3.40.30.10">
    <property type="entry name" value="Glutaredoxin"/>
    <property type="match status" value="1"/>
</dbReference>
<dbReference type="CDD" id="cd02980">
    <property type="entry name" value="TRX_Fd_family"/>
    <property type="match status" value="1"/>
</dbReference>
<comment type="caution">
    <text evidence="1">The sequence shown here is derived from an EMBL/GenBank/DDBJ whole genome shotgun (WGS) entry which is preliminary data.</text>
</comment>
<keyword evidence="2" id="KW-1185">Reference proteome</keyword>
<dbReference type="InterPro" id="IPR036249">
    <property type="entry name" value="Thioredoxin-like_sf"/>
</dbReference>
<evidence type="ECO:0000313" key="2">
    <source>
        <dbReference type="Proteomes" id="UP000319502"/>
    </source>
</evidence>
<dbReference type="RefSeq" id="WP_144309400.1">
    <property type="nucleotide sequence ID" value="NZ_VMNK01000007.1"/>
</dbReference>
<dbReference type="Pfam" id="PF01257">
    <property type="entry name" value="2Fe-2S_thioredx"/>
    <property type="match status" value="1"/>
</dbReference>
<reference evidence="1 2" key="1">
    <citation type="submission" date="2019-07" db="EMBL/GenBank/DDBJ databases">
        <title>The pathways for chlorine oxyanion respiration interact through the shared metabolite chlorate.</title>
        <authorList>
            <person name="Barnum T.P."/>
            <person name="Cheng Y."/>
            <person name="Hill K.A."/>
            <person name="Lucas L.N."/>
            <person name="Carlson H.K."/>
            <person name="Coates J.D."/>
        </authorList>
    </citation>
    <scope>NUCLEOTIDE SEQUENCE [LARGE SCALE GENOMIC DNA]</scope>
    <source>
        <strain evidence="1 2">SFB-3</strain>
    </source>
</reference>
<protein>
    <submittedName>
        <fullName evidence="1">(2Fe-2S) ferredoxin domain-containing protein</fullName>
    </submittedName>
</protein>
<name>A0A557QW73_9RHOO</name>